<proteinExistence type="predicted"/>
<accession>A0A6J5UU88</accession>
<gene>
    <name evidence="1" type="ORF">CURHAP_LOCUS30501</name>
</gene>
<dbReference type="AlphaFoldDB" id="A0A6J5UU88"/>
<evidence type="ECO:0000313" key="1">
    <source>
        <dbReference type="EMBL" id="CAB4278755.1"/>
    </source>
</evidence>
<organism evidence="1 2">
    <name type="scientific">Prunus armeniaca</name>
    <name type="common">Apricot</name>
    <name type="synonym">Armeniaca vulgaris</name>
    <dbReference type="NCBI Taxonomy" id="36596"/>
    <lineage>
        <taxon>Eukaryota</taxon>
        <taxon>Viridiplantae</taxon>
        <taxon>Streptophyta</taxon>
        <taxon>Embryophyta</taxon>
        <taxon>Tracheophyta</taxon>
        <taxon>Spermatophyta</taxon>
        <taxon>Magnoliopsida</taxon>
        <taxon>eudicotyledons</taxon>
        <taxon>Gunneridae</taxon>
        <taxon>Pentapetalae</taxon>
        <taxon>rosids</taxon>
        <taxon>fabids</taxon>
        <taxon>Rosales</taxon>
        <taxon>Rosaceae</taxon>
        <taxon>Amygdaloideae</taxon>
        <taxon>Amygdaleae</taxon>
        <taxon>Prunus</taxon>
    </lineage>
</organism>
<dbReference type="Proteomes" id="UP000507222">
    <property type="component" value="Unassembled WGS sequence"/>
</dbReference>
<reference evidence="1 2" key="1">
    <citation type="submission" date="2020-05" db="EMBL/GenBank/DDBJ databases">
        <authorList>
            <person name="Campoy J."/>
            <person name="Schneeberger K."/>
            <person name="Spophaly S."/>
        </authorList>
    </citation>
    <scope>NUCLEOTIDE SEQUENCE [LARGE SCALE GENOMIC DNA]</scope>
    <source>
        <strain evidence="1">PruArmRojPasFocal</strain>
    </source>
</reference>
<sequence>MEKGLYGITNSQLNSEHATWTLYVMNDENTLNEKRGKAKGLHKPPIPPWVEEISLRPRPKKTYVARLVSRQQPQLAEHGSRNVDSGEEECSTTVHCSIKHMHQQVSPRNPKWITTTILQTWIVSLWVNYYNPIIFSTSEKCKPTKTHHLPPVIYKTTTASS</sequence>
<protein>
    <submittedName>
        <fullName evidence="1">Uncharacterized protein</fullName>
    </submittedName>
</protein>
<name>A0A6J5UU88_PRUAR</name>
<evidence type="ECO:0000313" key="2">
    <source>
        <dbReference type="Proteomes" id="UP000507222"/>
    </source>
</evidence>
<dbReference type="EMBL" id="CAEKDK010000004">
    <property type="protein sequence ID" value="CAB4278755.1"/>
    <property type="molecule type" value="Genomic_DNA"/>
</dbReference>